<feature type="compositionally biased region" description="Basic and acidic residues" evidence="7">
    <location>
        <begin position="16"/>
        <end position="26"/>
    </location>
</feature>
<feature type="region of interest" description="Disordered" evidence="7">
    <location>
        <begin position="13"/>
        <end position="63"/>
    </location>
</feature>
<dbReference type="InterPro" id="IPR019786">
    <property type="entry name" value="Zinc_finger_PHD-type_CS"/>
</dbReference>
<evidence type="ECO:0000256" key="3">
    <source>
        <dbReference type="ARBA" id="ARBA00022771"/>
    </source>
</evidence>
<feature type="compositionally biased region" description="Basic residues" evidence="7">
    <location>
        <begin position="835"/>
        <end position="845"/>
    </location>
</feature>
<organism evidence="9 10">
    <name type="scientific">Schizopora paradoxa</name>
    <dbReference type="NCBI Taxonomy" id="27342"/>
    <lineage>
        <taxon>Eukaryota</taxon>
        <taxon>Fungi</taxon>
        <taxon>Dikarya</taxon>
        <taxon>Basidiomycota</taxon>
        <taxon>Agaricomycotina</taxon>
        <taxon>Agaricomycetes</taxon>
        <taxon>Hymenochaetales</taxon>
        <taxon>Schizoporaceae</taxon>
        <taxon>Schizopora</taxon>
    </lineage>
</organism>
<dbReference type="PANTHER" id="PTHR46174:SF1">
    <property type="entry name" value="CXXC-TYPE ZINC FINGER PROTEIN 1"/>
    <property type="match status" value="1"/>
</dbReference>
<evidence type="ECO:0000259" key="8">
    <source>
        <dbReference type="PROSITE" id="PS50016"/>
    </source>
</evidence>
<comment type="subcellular location">
    <subcellularLocation>
        <location evidence="1">Nucleus</location>
    </subcellularLocation>
</comment>
<evidence type="ECO:0000256" key="2">
    <source>
        <dbReference type="ARBA" id="ARBA00022723"/>
    </source>
</evidence>
<dbReference type="OrthoDB" id="436852at2759"/>
<dbReference type="Pfam" id="PF00628">
    <property type="entry name" value="PHD"/>
    <property type="match status" value="1"/>
</dbReference>
<dbReference type="InParanoid" id="A0A0H2RRH1"/>
<dbReference type="PROSITE" id="PS01359">
    <property type="entry name" value="ZF_PHD_1"/>
    <property type="match status" value="1"/>
</dbReference>
<dbReference type="InterPro" id="IPR011011">
    <property type="entry name" value="Znf_FYVE_PHD"/>
</dbReference>
<dbReference type="PANTHER" id="PTHR46174">
    <property type="entry name" value="CXXC-TYPE ZINC FINGER PROTEIN 1"/>
    <property type="match status" value="1"/>
</dbReference>
<keyword evidence="3 6" id="KW-0863">Zinc-finger</keyword>
<reference evidence="9 10" key="1">
    <citation type="submission" date="2015-04" db="EMBL/GenBank/DDBJ databases">
        <title>Complete genome sequence of Schizopora paradoxa KUC8140, a cosmopolitan wood degrader in East Asia.</title>
        <authorList>
            <consortium name="DOE Joint Genome Institute"/>
            <person name="Min B."/>
            <person name="Park H."/>
            <person name="Jang Y."/>
            <person name="Kim J.-J."/>
            <person name="Kim K.H."/>
            <person name="Pangilinan J."/>
            <person name="Lipzen A."/>
            <person name="Riley R."/>
            <person name="Grigoriev I.V."/>
            <person name="Spatafora J.W."/>
            <person name="Choi I.-G."/>
        </authorList>
    </citation>
    <scope>NUCLEOTIDE SEQUENCE [LARGE SCALE GENOMIC DNA]</scope>
    <source>
        <strain evidence="9 10">KUC8140</strain>
    </source>
</reference>
<evidence type="ECO:0000256" key="6">
    <source>
        <dbReference type="PROSITE-ProRule" id="PRU00146"/>
    </source>
</evidence>
<evidence type="ECO:0000256" key="7">
    <source>
        <dbReference type="SAM" id="MobiDB-lite"/>
    </source>
</evidence>
<feature type="domain" description="PHD-type" evidence="8">
    <location>
        <begin position="976"/>
        <end position="1027"/>
    </location>
</feature>
<dbReference type="InterPro" id="IPR019787">
    <property type="entry name" value="Znf_PHD-finger"/>
</dbReference>
<dbReference type="SMART" id="SM00249">
    <property type="entry name" value="PHD"/>
    <property type="match status" value="1"/>
</dbReference>
<feature type="compositionally biased region" description="Acidic residues" evidence="7">
    <location>
        <begin position="685"/>
        <end position="697"/>
    </location>
</feature>
<feature type="region of interest" description="Disordered" evidence="7">
    <location>
        <begin position="492"/>
        <end position="969"/>
    </location>
</feature>
<evidence type="ECO:0000256" key="1">
    <source>
        <dbReference type="ARBA" id="ARBA00004123"/>
    </source>
</evidence>
<proteinExistence type="predicted"/>
<name>A0A0H2RRH1_9AGAM</name>
<feature type="compositionally biased region" description="Polar residues" evidence="7">
    <location>
        <begin position="803"/>
        <end position="814"/>
    </location>
</feature>
<feature type="compositionally biased region" description="Basic residues" evidence="7">
    <location>
        <begin position="508"/>
        <end position="521"/>
    </location>
</feature>
<feature type="compositionally biased region" description="Low complexity" evidence="7">
    <location>
        <begin position="200"/>
        <end position="211"/>
    </location>
</feature>
<feature type="region of interest" description="Disordered" evidence="7">
    <location>
        <begin position="306"/>
        <end position="347"/>
    </location>
</feature>
<evidence type="ECO:0000313" key="9">
    <source>
        <dbReference type="EMBL" id="KLO14429.1"/>
    </source>
</evidence>
<feature type="compositionally biased region" description="Basic and acidic residues" evidence="7">
    <location>
        <begin position="588"/>
        <end position="608"/>
    </location>
</feature>
<feature type="compositionally biased region" description="Basic and acidic residues" evidence="7">
    <location>
        <begin position="950"/>
        <end position="966"/>
    </location>
</feature>
<dbReference type="GO" id="GO:0008270">
    <property type="term" value="F:zinc ion binding"/>
    <property type="evidence" value="ECO:0007669"/>
    <property type="project" value="UniProtKB-KW"/>
</dbReference>
<evidence type="ECO:0000256" key="5">
    <source>
        <dbReference type="ARBA" id="ARBA00023242"/>
    </source>
</evidence>
<sequence length="1346" mass="148824">MAARRLAISSLLCDGDNDRPQSREGDNYVLSSPLPAAAPPQFRQGDRHDTLPNSTPTAFATTSREVFYDGRRALVDDHRQPGRDAFGHQALTTPRFVPSRSITPLPLALQPADVRHRTPSPPPMSLPTSPDGLDEGEGEYFVEERRVPASAVQYAESFRDYPPNTVSQIAYATHTTTPYSQYSSPPSSSSGNAIDTAQGRPSLPVSSFRFSPPVPRRPLPVETSHGYVEQHTPMYQPGHPISPMERHPPAHPTMVHQSAGRAMGLSVNTMDTRYPHVGISPVQSRPPPSAGLSGLDALVQAATEERERIDEHRRLSGGSDRHHSVRDEHTLTSHVHSPISAGGSRTHRLSPEFRARPLESQGHLHTFADTSVTEQPRTIYNYAAQDARSSKRRKSTPTLSPADSDAKSTLTNAIHRSQQVSPHGYTHTRTPTSPVNVGRNLVPREYMDPMMTDSRVAAGIEELSLARSLPNRSQPSPVQVQYQSEDELFPRQRRASGPSLPGSSLGHSHGRRTPPRSKPKTKPGSAALHNVEKQAPRQAAPEPSTLDHHKPTHSDRKSQKHDLQKEKKREEEEDVRAARVSKPHPPSKRADVNRPRKDEVGERNKRDTDVDEFFLSVYDSPRQEANRQVQPEDSSLDPHKHVRDHRGLSGHSSVAHAPKTHKNLRPESDMDDEFANAVRGSSLDEPTDEGDFEEDLAEAIANSEYESGDERDVPSDFADAMDVDVEDELLSLVEPAQSDVMNTSQEIPDHHPLPSSSSREAIVRRQGHGHLSPESRDRLSMPPPTTTKSGKVGKAPKADTGSKDTATAKASGSNKEVKSSKKSAPKTDDALSKMAKAKQAPKPKPKASSEKLKSGKQATEAVSAELSNTAAIASVTAPSPGPGPAEDPFPVVTSSGRMVKKSIASTLAAQSAASTSKKKAVAVSSTANADGSNSRSRSHSVMPRASVDPEPEKDKTPKIDEERAKDDEEAGDEDDKLYCICRTRYDEDRVMIACDRCDEWYHTQCVKMPDLHVDLVDQFICPTCVKRNHGLHLKTTYKPRCFAGLKHSKPNSADACHKPARGAYSKYCSDECGVKYMHTKLQTWANKGGDVERLWESVKAAKRREGVVVAEPGRTLPKKILAELSNVTPPNLTSNVEEIPPDAQMNIDQPTFGESQENGIVAPNPVAKLKIASLEAQLGKIVSEREERKKEMEVVEWRQRLLSLAIRRAEVVGECGWDQRLCFGDEEWREFGEGVLESYEEASEGMEVDEQEGVWWCRGEKKCERHAGWQKLRDKELSNEREERDDVLVQLTTREREIRNRMEDILHSKPQGNTATMPKLPLMSHSLNVMNGKDEEVKKKKKKSGR</sequence>
<dbReference type="PROSITE" id="PS50016">
    <property type="entry name" value="ZF_PHD_2"/>
    <property type="match status" value="1"/>
</dbReference>
<dbReference type="GO" id="GO:0048188">
    <property type="term" value="C:Set1C/COMPASS complex"/>
    <property type="evidence" value="ECO:0007669"/>
    <property type="project" value="InterPro"/>
</dbReference>
<dbReference type="STRING" id="27342.A0A0H2RRH1"/>
<gene>
    <name evidence="9" type="ORF">SCHPADRAFT_939500</name>
</gene>
<feature type="region of interest" description="Disordered" evidence="7">
    <location>
        <begin position="177"/>
        <end position="217"/>
    </location>
</feature>
<evidence type="ECO:0000313" key="10">
    <source>
        <dbReference type="Proteomes" id="UP000053477"/>
    </source>
</evidence>
<dbReference type="InterPro" id="IPR037869">
    <property type="entry name" value="Spp1/CFP1"/>
</dbReference>
<feature type="compositionally biased region" description="Low complexity" evidence="7">
    <location>
        <begin position="902"/>
        <end position="929"/>
    </location>
</feature>
<keyword evidence="2" id="KW-0479">Metal-binding</keyword>
<evidence type="ECO:0000256" key="4">
    <source>
        <dbReference type="ARBA" id="ARBA00022833"/>
    </source>
</evidence>
<feature type="compositionally biased region" description="Basic and acidic residues" evidence="7">
    <location>
        <begin position="815"/>
        <end position="831"/>
    </location>
</feature>
<feature type="region of interest" description="Disordered" evidence="7">
    <location>
        <begin position="1326"/>
        <end position="1346"/>
    </location>
</feature>
<accession>A0A0H2RRH1</accession>
<feature type="compositionally biased region" description="Low complexity" evidence="7">
    <location>
        <begin position="177"/>
        <end position="190"/>
    </location>
</feature>
<dbReference type="EMBL" id="KQ085943">
    <property type="protein sequence ID" value="KLO14429.1"/>
    <property type="molecule type" value="Genomic_DNA"/>
</dbReference>
<feature type="region of interest" description="Disordered" evidence="7">
    <location>
        <begin position="383"/>
        <end position="440"/>
    </location>
</feature>
<keyword evidence="10" id="KW-1185">Reference proteome</keyword>
<dbReference type="InterPro" id="IPR013083">
    <property type="entry name" value="Znf_RING/FYVE/PHD"/>
</dbReference>
<dbReference type="Proteomes" id="UP000053477">
    <property type="component" value="Unassembled WGS sequence"/>
</dbReference>
<feature type="compositionally biased region" description="Basic and acidic residues" evidence="7">
    <location>
        <begin position="306"/>
        <end position="331"/>
    </location>
</feature>
<dbReference type="Gene3D" id="3.30.40.10">
    <property type="entry name" value="Zinc/RING finger domain, C3HC4 (zinc finger)"/>
    <property type="match status" value="1"/>
</dbReference>
<feature type="compositionally biased region" description="Basic and acidic residues" evidence="7">
    <location>
        <begin position="545"/>
        <end position="570"/>
    </location>
</feature>
<dbReference type="InterPro" id="IPR001965">
    <property type="entry name" value="Znf_PHD"/>
</dbReference>
<dbReference type="GO" id="GO:0045893">
    <property type="term" value="P:positive regulation of DNA-templated transcription"/>
    <property type="evidence" value="ECO:0007669"/>
    <property type="project" value="TreeGrafter"/>
</dbReference>
<protein>
    <recommendedName>
        <fullName evidence="8">PHD-type domain-containing protein</fullName>
    </recommendedName>
</protein>
<keyword evidence="5" id="KW-0539">Nucleus</keyword>
<dbReference type="SUPFAM" id="SSF57903">
    <property type="entry name" value="FYVE/PHD zinc finger"/>
    <property type="match status" value="1"/>
</dbReference>
<dbReference type="CDD" id="cd16039">
    <property type="entry name" value="PHD_SPP1"/>
    <property type="match status" value="1"/>
</dbReference>
<feature type="compositionally biased region" description="Polar residues" evidence="7">
    <location>
        <begin position="396"/>
        <end position="435"/>
    </location>
</feature>
<feature type="compositionally biased region" description="Acidic residues" evidence="7">
    <location>
        <begin position="719"/>
        <end position="729"/>
    </location>
</feature>
<feature type="compositionally biased region" description="Low complexity" evidence="7">
    <location>
        <begin position="496"/>
        <end position="507"/>
    </location>
</feature>
<feature type="compositionally biased region" description="Polar residues" evidence="7">
    <location>
        <begin position="51"/>
        <end position="63"/>
    </location>
</feature>
<keyword evidence="4" id="KW-0862">Zinc</keyword>